<dbReference type="InterPro" id="IPR016181">
    <property type="entry name" value="Acyl_CoA_acyltransferase"/>
</dbReference>
<keyword evidence="2" id="KW-0808">Transferase</keyword>
<proteinExistence type="predicted"/>
<organism evidence="2 3">
    <name type="scientific">Herminiimonas glaciei</name>
    <dbReference type="NCBI Taxonomy" id="523788"/>
    <lineage>
        <taxon>Bacteria</taxon>
        <taxon>Pseudomonadati</taxon>
        <taxon>Pseudomonadota</taxon>
        <taxon>Betaproteobacteria</taxon>
        <taxon>Burkholderiales</taxon>
        <taxon>Oxalobacteraceae</taxon>
        <taxon>Herminiimonas</taxon>
    </lineage>
</organism>
<protein>
    <submittedName>
        <fullName evidence="2">GNAT family N-acetyltransferase</fullName>
        <ecNumber evidence="2">2.3.-.-</ecNumber>
    </submittedName>
</protein>
<reference evidence="3" key="1">
    <citation type="journal article" date="2019" name="Int. J. Syst. Evol. Microbiol.">
        <title>The Global Catalogue of Microorganisms (GCM) 10K type strain sequencing project: providing services to taxonomists for standard genome sequencing and annotation.</title>
        <authorList>
            <consortium name="The Broad Institute Genomics Platform"/>
            <consortium name="The Broad Institute Genome Sequencing Center for Infectious Disease"/>
            <person name="Wu L."/>
            <person name="Ma J."/>
        </authorList>
    </citation>
    <scope>NUCLEOTIDE SEQUENCE [LARGE SCALE GENOMIC DNA]</scope>
    <source>
        <strain evidence="3">KACC 12508</strain>
    </source>
</reference>
<evidence type="ECO:0000313" key="2">
    <source>
        <dbReference type="EMBL" id="MFC7286787.1"/>
    </source>
</evidence>
<name>A0ABW2I722_9BURK</name>
<dbReference type="Proteomes" id="UP001596542">
    <property type="component" value="Unassembled WGS sequence"/>
</dbReference>
<sequence>MPAVLPNDLRTSRLILHEPRPEDASLIFQSYAQDERVSRYLIWKPNTRLAETESFIDGCLQGRLDGNRYAYVLVLPSDDDIPIGMLDAKISLHGVEIGYVLSPVHWGKAYMAEAVAAFAEAVLAMPEHFRVQAYCDVDNPASARTLENAGFHREGRLERFIVHPNISREPRACYLYARCK</sequence>
<dbReference type="PANTHER" id="PTHR43792:SF1">
    <property type="entry name" value="N-ACETYLTRANSFERASE DOMAIN-CONTAINING PROTEIN"/>
    <property type="match status" value="1"/>
</dbReference>
<keyword evidence="3" id="KW-1185">Reference proteome</keyword>
<evidence type="ECO:0000313" key="3">
    <source>
        <dbReference type="Proteomes" id="UP001596542"/>
    </source>
</evidence>
<dbReference type="EMBL" id="JBHTBU010000001">
    <property type="protein sequence ID" value="MFC7286787.1"/>
    <property type="molecule type" value="Genomic_DNA"/>
</dbReference>
<comment type="caution">
    <text evidence="2">The sequence shown here is derived from an EMBL/GenBank/DDBJ whole genome shotgun (WGS) entry which is preliminary data.</text>
</comment>
<dbReference type="Pfam" id="PF13302">
    <property type="entry name" value="Acetyltransf_3"/>
    <property type="match status" value="1"/>
</dbReference>
<dbReference type="PROSITE" id="PS51186">
    <property type="entry name" value="GNAT"/>
    <property type="match status" value="1"/>
</dbReference>
<dbReference type="Gene3D" id="3.40.630.30">
    <property type="match status" value="1"/>
</dbReference>
<dbReference type="InterPro" id="IPR000182">
    <property type="entry name" value="GNAT_dom"/>
</dbReference>
<evidence type="ECO:0000259" key="1">
    <source>
        <dbReference type="PROSITE" id="PS51186"/>
    </source>
</evidence>
<dbReference type="RefSeq" id="WP_382269964.1">
    <property type="nucleotide sequence ID" value="NZ_JBHTBU010000001.1"/>
</dbReference>
<gene>
    <name evidence="2" type="ORF">ACFQPC_01945</name>
</gene>
<dbReference type="GO" id="GO:0016746">
    <property type="term" value="F:acyltransferase activity"/>
    <property type="evidence" value="ECO:0007669"/>
    <property type="project" value="UniProtKB-KW"/>
</dbReference>
<feature type="domain" description="N-acetyltransferase" evidence="1">
    <location>
        <begin position="14"/>
        <end position="180"/>
    </location>
</feature>
<accession>A0ABW2I722</accession>
<dbReference type="PANTHER" id="PTHR43792">
    <property type="entry name" value="GNAT FAMILY, PUTATIVE (AFU_ORTHOLOGUE AFUA_3G00765)-RELATED-RELATED"/>
    <property type="match status" value="1"/>
</dbReference>
<dbReference type="SUPFAM" id="SSF55729">
    <property type="entry name" value="Acyl-CoA N-acyltransferases (Nat)"/>
    <property type="match status" value="1"/>
</dbReference>
<dbReference type="EC" id="2.3.-.-" evidence="2"/>
<dbReference type="InterPro" id="IPR051531">
    <property type="entry name" value="N-acetyltransferase"/>
</dbReference>
<keyword evidence="2" id="KW-0012">Acyltransferase</keyword>